<reference evidence="1" key="1">
    <citation type="submission" date="2008-12" db="EMBL/GenBank/DDBJ databases">
        <title>Annotation of the Yersinia bercovieri ATCC 43970 genome.</title>
        <authorList>
            <person name="Read T.D."/>
            <person name="Akmal A."/>
            <person name="Bishop-Lilly K."/>
            <person name="Chen P.E."/>
            <person name="Cook C."/>
            <person name="Kiley M.P."/>
            <person name="Lentz S."/>
            <person name="Mateczun A."/>
            <person name="Nagarajan N."/>
            <person name="Nolan N."/>
            <person name="Osborne B.I."/>
            <person name="Pop M."/>
            <person name="Sozhamannan S."/>
            <person name="Stewart A.C."/>
            <person name="Sulakvelidze A."/>
            <person name="Thomason B."/>
            <person name="Willner K."/>
            <person name="Zwick M.E."/>
        </authorList>
    </citation>
    <scope>NUCLEOTIDE SEQUENCE [LARGE SCALE GENOMIC DNA]</scope>
    <source>
        <strain evidence="1">ATCC 43970</strain>
    </source>
</reference>
<dbReference type="Proteomes" id="UP000010319">
    <property type="component" value="Unassembled WGS sequence"/>
</dbReference>
<evidence type="ECO:0000313" key="2">
    <source>
        <dbReference type="Proteomes" id="UP000010319"/>
    </source>
</evidence>
<keyword evidence="2" id="KW-1185">Reference proteome</keyword>
<organism evidence="1 2">
    <name type="scientific">Yersinia bercovieri ATCC 43970</name>
    <dbReference type="NCBI Taxonomy" id="349968"/>
    <lineage>
        <taxon>Bacteria</taxon>
        <taxon>Pseudomonadati</taxon>
        <taxon>Pseudomonadota</taxon>
        <taxon>Gammaproteobacteria</taxon>
        <taxon>Enterobacterales</taxon>
        <taxon>Yersiniaceae</taxon>
        <taxon>Yersinia</taxon>
    </lineage>
</organism>
<evidence type="ECO:0000313" key="1">
    <source>
        <dbReference type="EMBL" id="EEQ05856.1"/>
    </source>
</evidence>
<sequence length="38" mass="4595">MLSQIQQFLYFGEILFFIHDDGFPLFWRKRAPAGLRHV</sequence>
<protein>
    <submittedName>
        <fullName evidence="1">Uncharacterized protein</fullName>
    </submittedName>
</protein>
<dbReference type="EMBL" id="AALC02000041">
    <property type="protein sequence ID" value="EEQ05856.1"/>
    <property type="molecule type" value="Genomic_DNA"/>
</dbReference>
<proteinExistence type="predicted"/>
<name>A0ABM9XWX2_YERBE</name>
<gene>
    <name evidence="1" type="ORF">yberc0001_28490</name>
</gene>
<accession>A0ABM9XWX2</accession>
<comment type="caution">
    <text evidence="1">The sequence shown here is derived from an EMBL/GenBank/DDBJ whole genome shotgun (WGS) entry which is preliminary data.</text>
</comment>